<dbReference type="OrthoDB" id="2526284at2759"/>
<dbReference type="KEGG" id="cre:CHLRE_17g712050v5"/>
<name>A0A2K3CPM8_CHLRE</name>
<dbReference type="RefSeq" id="XP_042914556.1">
    <property type="nucleotide sequence ID" value="XM_043072097.1"/>
</dbReference>
<dbReference type="PaxDb" id="3055-EDO98110"/>
<dbReference type="Proteomes" id="UP000006906">
    <property type="component" value="Chromosome 17"/>
</dbReference>
<dbReference type="Gramene" id="PNW70251">
    <property type="protein sequence ID" value="PNW70251"/>
    <property type="gene ID" value="CHLRE_17g712050v5"/>
</dbReference>
<proteinExistence type="predicted"/>
<protein>
    <recommendedName>
        <fullName evidence="3">Glycosyltransferase family 92 protein</fullName>
    </recommendedName>
</protein>
<evidence type="ECO:0008006" key="3">
    <source>
        <dbReference type="Google" id="ProtNLM"/>
    </source>
</evidence>
<evidence type="ECO:0000313" key="2">
    <source>
        <dbReference type="Proteomes" id="UP000006906"/>
    </source>
</evidence>
<dbReference type="GO" id="GO:0016757">
    <property type="term" value="F:glycosyltransferase activity"/>
    <property type="evidence" value="ECO:0000318"/>
    <property type="project" value="GO_Central"/>
</dbReference>
<sequence>MADVLEDYVLSSLVEVFYFSDSWKADDAHHRSLYNTSTRAFLSPQGWAYDNCFRMFSYRHTFMVLIDPDEYIILKQQPLQQQTAAASATAGADAIAAVPNFGPAPDPPSLPAFLAAFEPYGGILVHWQLFGPSGHMRRPRGSTLEQYTQCQPKPALQNWRQFNSIPLGFVKSITATRCYQRGCNPHVCELKPGCRYVNEKFLELSSSVVKAVHWDRIAVFHYVTRSAEDYKAKMGRGTGHSQFLAANKAAGRTHRGWRYFLTVNASATATCVEGRDAWQRCCSARNGGGGAAAAGAGVGLVAGAGVGAGAAVAGAGGGAAGVVGGAAVAAGAGVGDGGGSVGAANAVVGKVSGMAGGASGTVGLGIGGGVSGGAGAGATARAESESVGTGSKGAEAGGAAGAGGASTRAAAQGAAAVDDGLQVGTRTILE</sequence>
<dbReference type="GO" id="GO:0005737">
    <property type="term" value="C:cytoplasm"/>
    <property type="evidence" value="ECO:0000318"/>
    <property type="project" value="GO_Central"/>
</dbReference>
<dbReference type="ExpressionAtlas" id="A0A2K3CPM8">
    <property type="expression patterns" value="baseline"/>
</dbReference>
<dbReference type="InParanoid" id="A0A2K3CPM8"/>
<dbReference type="GeneID" id="5726023"/>
<reference evidence="1 2" key="1">
    <citation type="journal article" date="2007" name="Science">
        <title>The Chlamydomonas genome reveals the evolution of key animal and plant functions.</title>
        <authorList>
            <person name="Merchant S.S."/>
            <person name="Prochnik S.E."/>
            <person name="Vallon O."/>
            <person name="Harris E.H."/>
            <person name="Karpowicz S.J."/>
            <person name="Witman G.B."/>
            <person name="Terry A."/>
            <person name="Salamov A."/>
            <person name="Fritz-Laylin L.K."/>
            <person name="Marechal-Drouard L."/>
            <person name="Marshall W.F."/>
            <person name="Qu L.H."/>
            <person name="Nelson D.R."/>
            <person name="Sanderfoot A.A."/>
            <person name="Spalding M.H."/>
            <person name="Kapitonov V.V."/>
            <person name="Ren Q."/>
            <person name="Ferris P."/>
            <person name="Lindquist E."/>
            <person name="Shapiro H."/>
            <person name="Lucas S.M."/>
            <person name="Grimwood J."/>
            <person name="Schmutz J."/>
            <person name="Cardol P."/>
            <person name="Cerutti H."/>
            <person name="Chanfreau G."/>
            <person name="Chen C.L."/>
            <person name="Cognat V."/>
            <person name="Croft M.T."/>
            <person name="Dent R."/>
            <person name="Dutcher S."/>
            <person name="Fernandez E."/>
            <person name="Fukuzawa H."/>
            <person name="Gonzalez-Ballester D."/>
            <person name="Gonzalez-Halphen D."/>
            <person name="Hallmann A."/>
            <person name="Hanikenne M."/>
            <person name="Hippler M."/>
            <person name="Inwood W."/>
            <person name="Jabbari K."/>
            <person name="Kalanon M."/>
            <person name="Kuras R."/>
            <person name="Lefebvre P.A."/>
            <person name="Lemaire S.D."/>
            <person name="Lobanov A.V."/>
            <person name="Lohr M."/>
            <person name="Manuell A."/>
            <person name="Meier I."/>
            <person name="Mets L."/>
            <person name="Mittag M."/>
            <person name="Mittelmeier T."/>
            <person name="Moroney J.V."/>
            <person name="Moseley J."/>
            <person name="Napoli C."/>
            <person name="Nedelcu A.M."/>
            <person name="Niyogi K."/>
            <person name="Novoselov S.V."/>
            <person name="Paulsen I.T."/>
            <person name="Pazour G."/>
            <person name="Purton S."/>
            <person name="Ral J.P."/>
            <person name="Riano-Pachon D.M."/>
            <person name="Riekhof W."/>
            <person name="Rymarquis L."/>
            <person name="Schroda M."/>
            <person name="Stern D."/>
            <person name="Umen J."/>
            <person name="Willows R."/>
            <person name="Wilson N."/>
            <person name="Zimmer S.L."/>
            <person name="Allmer J."/>
            <person name="Balk J."/>
            <person name="Bisova K."/>
            <person name="Chen C.J."/>
            <person name="Elias M."/>
            <person name="Gendler K."/>
            <person name="Hauser C."/>
            <person name="Lamb M.R."/>
            <person name="Ledford H."/>
            <person name="Long J.C."/>
            <person name="Minagawa J."/>
            <person name="Page M.D."/>
            <person name="Pan J."/>
            <person name="Pootakham W."/>
            <person name="Roje S."/>
            <person name="Rose A."/>
            <person name="Stahlberg E."/>
            <person name="Terauchi A.M."/>
            <person name="Yang P."/>
            <person name="Ball S."/>
            <person name="Bowler C."/>
            <person name="Dieckmann C.L."/>
            <person name="Gladyshev V.N."/>
            <person name="Green P."/>
            <person name="Jorgensen R."/>
            <person name="Mayfield S."/>
            <person name="Mueller-Roeber B."/>
            <person name="Rajamani S."/>
            <person name="Sayre R.T."/>
            <person name="Brokstein P."/>
            <person name="Dubchak I."/>
            <person name="Goodstein D."/>
            <person name="Hornick L."/>
            <person name="Huang Y.W."/>
            <person name="Jhaveri J."/>
            <person name="Luo Y."/>
            <person name="Martinez D."/>
            <person name="Ngau W.C."/>
            <person name="Otillar B."/>
            <person name="Poliakov A."/>
            <person name="Porter A."/>
            <person name="Szajkowski L."/>
            <person name="Werner G."/>
            <person name="Zhou K."/>
            <person name="Grigoriev I.V."/>
            <person name="Rokhsar D.S."/>
            <person name="Grossman A.R."/>
        </authorList>
    </citation>
    <scope>NUCLEOTIDE SEQUENCE [LARGE SCALE GENOMIC DNA]</scope>
    <source>
        <strain evidence="2">CC-503</strain>
    </source>
</reference>
<dbReference type="EMBL" id="CM008978">
    <property type="protein sequence ID" value="PNW70251.1"/>
    <property type="molecule type" value="Genomic_DNA"/>
</dbReference>
<gene>
    <name evidence="1" type="ORF">CHLRE_17g712050v5</name>
</gene>
<organism evidence="1 2">
    <name type="scientific">Chlamydomonas reinhardtii</name>
    <name type="common">Chlamydomonas smithii</name>
    <dbReference type="NCBI Taxonomy" id="3055"/>
    <lineage>
        <taxon>Eukaryota</taxon>
        <taxon>Viridiplantae</taxon>
        <taxon>Chlorophyta</taxon>
        <taxon>core chlorophytes</taxon>
        <taxon>Chlorophyceae</taxon>
        <taxon>CS clade</taxon>
        <taxon>Chlamydomonadales</taxon>
        <taxon>Chlamydomonadaceae</taxon>
        <taxon>Chlamydomonas</taxon>
    </lineage>
</organism>
<dbReference type="AlphaFoldDB" id="A0A2K3CPM8"/>
<dbReference type="STRING" id="3055.A0A2K3CPM8"/>
<accession>A0A2K3CPM8</accession>
<evidence type="ECO:0000313" key="1">
    <source>
        <dbReference type="EMBL" id="PNW70251.1"/>
    </source>
</evidence>
<keyword evidence="2" id="KW-1185">Reference proteome</keyword>